<evidence type="ECO:0000313" key="2">
    <source>
        <dbReference type="EMBL" id="SCL17746.1"/>
    </source>
</evidence>
<dbReference type="EMBL" id="FMHT01000003">
    <property type="protein sequence ID" value="SCL17746.1"/>
    <property type="molecule type" value="Genomic_DNA"/>
</dbReference>
<sequence length="94" mass="10248">MWSYLLSSIGILGLLIAARQPRIGWTINLAAQALWVVYALSTGQPGFLLAAVAYTVAYGRLLRRATKASPARCGPYVVAAARYGRHPCRPLPHR</sequence>
<gene>
    <name evidence="2" type="ORF">GA0070616_1349</name>
</gene>
<protein>
    <submittedName>
        <fullName evidence="2">Uncharacterized protein</fullName>
    </submittedName>
</protein>
<dbReference type="AlphaFoldDB" id="A0A1C6RL27"/>
<evidence type="ECO:0000313" key="3">
    <source>
        <dbReference type="Proteomes" id="UP000199699"/>
    </source>
</evidence>
<dbReference type="RefSeq" id="WP_139128853.1">
    <property type="nucleotide sequence ID" value="NZ_FMHT01000003.1"/>
</dbReference>
<reference evidence="2 3" key="1">
    <citation type="submission" date="2016-06" db="EMBL/GenBank/DDBJ databases">
        <authorList>
            <person name="Kjaerup R.B."/>
            <person name="Dalgaard T.S."/>
            <person name="Juul-Madsen H.R."/>
        </authorList>
    </citation>
    <scope>NUCLEOTIDE SEQUENCE [LARGE SCALE GENOMIC DNA]</scope>
    <source>
        <strain evidence="2 3">DSM 43818</strain>
    </source>
</reference>
<dbReference type="STRING" id="145857.GA0070616_1349"/>
<keyword evidence="1" id="KW-0472">Membrane</keyword>
<keyword evidence="3" id="KW-1185">Reference proteome</keyword>
<keyword evidence="1" id="KW-1133">Transmembrane helix</keyword>
<name>A0A1C6RL27_9ACTN</name>
<keyword evidence="1" id="KW-0812">Transmembrane</keyword>
<evidence type="ECO:0000256" key="1">
    <source>
        <dbReference type="SAM" id="Phobius"/>
    </source>
</evidence>
<dbReference type="OrthoDB" id="3400794at2"/>
<proteinExistence type="predicted"/>
<feature type="transmembrane region" description="Helical" evidence="1">
    <location>
        <begin position="35"/>
        <end position="57"/>
    </location>
</feature>
<accession>A0A1C6RL27</accession>
<dbReference type="Proteomes" id="UP000199699">
    <property type="component" value="Unassembled WGS sequence"/>
</dbReference>
<organism evidence="2 3">
    <name type="scientific">Micromonospora nigra</name>
    <dbReference type="NCBI Taxonomy" id="145857"/>
    <lineage>
        <taxon>Bacteria</taxon>
        <taxon>Bacillati</taxon>
        <taxon>Actinomycetota</taxon>
        <taxon>Actinomycetes</taxon>
        <taxon>Micromonosporales</taxon>
        <taxon>Micromonosporaceae</taxon>
        <taxon>Micromonospora</taxon>
    </lineage>
</organism>